<dbReference type="STRING" id="456900.A0A195C9Y6"/>
<dbReference type="PANTHER" id="PTHR21137">
    <property type="entry name" value="ODORANT RECEPTOR"/>
    <property type="match status" value="1"/>
</dbReference>
<dbReference type="GO" id="GO:0006351">
    <property type="term" value="P:DNA-templated transcription"/>
    <property type="evidence" value="ECO:0007669"/>
    <property type="project" value="InterPro"/>
</dbReference>
<dbReference type="GO" id="GO:0005549">
    <property type="term" value="F:odorant binding"/>
    <property type="evidence" value="ECO:0007669"/>
    <property type="project" value="InterPro"/>
</dbReference>
<comment type="subcellular location">
    <subcellularLocation>
        <location evidence="1">Cell membrane</location>
        <topology evidence="1">Multi-pass membrane protein</topology>
    </subcellularLocation>
</comment>
<dbReference type="Gene3D" id="2.40.50.140">
    <property type="entry name" value="Nucleic acid-binding proteins"/>
    <property type="match status" value="1"/>
</dbReference>
<keyword evidence="2" id="KW-1003">Cell membrane</keyword>
<evidence type="ECO:0000256" key="7">
    <source>
        <dbReference type="ARBA" id="ARBA00023136"/>
    </source>
</evidence>
<keyword evidence="5" id="KW-0552">Olfaction</keyword>
<proteinExistence type="predicted"/>
<dbReference type="GO" id="GO:0003899">
    <property type="term" value="F:DNA-directed RNA polymerase activity"/>
    <property type="evidence" value="ECO:0007669"/>
    <property type="project" value="InterPro"/>
</dbReference>
<keyword evidence="9" id="KW-0807">Transducer</keyword>
<dbReference type="InterPro" id="IPR012340">
    <property type="entry name" value="NA-bd_OB-fold"/>
</dbReference>
<comment type="function">
    <text evidence="10">DNA-dependent RNA polymerase catalyzes the transcription of DNA into RNA using the four ribonucleoside triphosphates as substrates. Common component of RNA polymerases I, II and III which synthesize ribosomal RNA precursors, mRNA precursors and many functional non-coding RNAs, and small RNAs, such as 5S rRNA and tRNAs, respectively.</text>
</comment>
<organism evidence="12 13">
    <name type="scientific">Cyphomyrmex costatus</name>
    <dbReference type="NCBI Taxonomy" id="456900"/>
    <lineage>
        <taxon>Eukaryota</taxon>
        <taxon>Metazoa</taxon>
        <taxon>Ecdysozoa</taxon>
        <taxon>Arthropoda</taxon>
        <taxon>Hexapoda</taxon>
        <taxon>Insecta</taxon>
        <taxon>Pterygota</taxon>
        <taxon>Neoptera</taxon>
        <taxon>Endopterygota</taxon>
        <taxon>Hymenoptera</taxon>
        <taxon>Apocrita</taxon>
        <taxon>Aculeata</taxon>
        <taxon>Formicoidea</taxon>
        <taxon>Formicidae</taxon>
        <taxon>Myrmicinae</taxon>
        <taxon>Cyphomyrmex</taxon>
    </lineage>
</organism>
<dbReference type="AlphaFoldDB" id="A0A195C9Y6"/>
<keyword evidence="6 11" id="KW-1133">Transmembrane helix</keyword>
<evidence type="ECO:0000256" key="4">
    <source>
        <dbReference type="ARBA" id="ARBA00022692"/>
    </source>
</evidence>
<evidence type="ECO:0000256" key="3">
    <source>
        <dbReference type="ARBA" id="ARBA00022606"/>
    </source>
</evidence>
<evidence type="ECO:0000256" key="9">
    <source>
        <dbReference type="ARBA" id="ARBA00023224"/>
    </source>
</evidence>
<keyword evidence="4 11" id="KW-0812">Transmembrane</keyword>
<gene>
    <name evidence="12" type="ORF">ALC62_11917</name>
</gene>
<sequence>SAYVSFGGLLMRLQGDANNLHGFEIDQHINVHLEKNLSETKRIVLCMNRQNCYLYYFRYGKKVTLSIRFVMLASLAVSTIVIIFTGCTFLSRQPLSVKSTFLIFFVSSLAKVYLCAWPADHLLSASTNVAHAAYESIWYDGKVDFQKNFLHALLRAQQPLTVNVPCMLPTVSLNYYASYVSTAFSYLATFRIILEESDEN</sequence>
<keyword evidence="8 12" id="KW-0675">Receptor</keyword>
<dbReference type="GO" id="GO:0005886">
    <property type="term" value="C:plasma membrane"/>
    <property type="evidence" value="ECO:0007669"/>
    <property type="project" value="UniProtKB-SubCell"/>
</dbReference>
<keyword evidence="13" id="KW-1185">Reference proteome</keyword>
<evidence type="ECO:0000256" key="8">
    <source>
        <dbReference type="ARBA" id="ARBA00023170"/>
    </source>
</evidence>
<dbReference type="InterPro" id="IPR004117">
    <property type="entry name" value="7tm6_olfct_rcpt"/>
</dbReference>
<evidence type="ECO:0000256" key="2">
    <source>
        <dbReference type="ARBA" id="ARBA00022475"/>
    </source>
</evidence>
<keyword evidence="3" id="KW-0716">Sensory transduction</keyword>
<keyword evidence="7 11" id="KW-0472">Membrane</keyword>
<feature type="non-terminal residue" evidence="12">
    <location>
        <position position="1"/>
    </location>
</feature>
<dbReference type="EMBL" id="KQ978068">
    <property type="protein sequence ID" value="KYM97622.1"/>
    <property type="molecule type" value="Genomic_DNA"/>
</dbReference>
<evidence type="ECO:0000256" key="11">
    <source>
        <dbReference type="SAM" id="Phobius"/>
    </source>
</evidence>
<protein>
    <submittedName>
        <fullName evidence="12">Putative odorant receptor 92a</fullName>
    </submittedName>
</protein>
<evidence type="ECO:0000256" key="5">
    <source>
        <dbReference type="ARBA" id="ARBA00022725"/>
    </source>
</evidence>
<evidence type="ECO:0000256" key="1">
    <source>
        <dbReference type="ARBA" id="ARBA00004651"/>
    </source>
</evidence>
<accession>A0A195C9Y6</accession>
<dbReference type="Pfam" id="PF02949">
    <property type="entry name" value="7tm_6"/>
    <property type="match status" value="1"/>
</dbReference>
<evidence type="ECO:0000313" key="12">
    <source>
        <dbReference type="EMBL" id="KYM97622.1"/>
    </source>
</evidence>
<feature type="transmembrane region" description="Helical" evidence="11">
    <location>
        <begin position="65"/>
        <end position="89"/>
    </location>
</feature>
<dbReference type="GO" id="GO:0007165">
    <property type="term" value="P:signal transduction"/>
    <property type="evidence" value="ECO:0007669"/>
    <property type="project" value="UniProtKB-KW"/>
</dbReference>
<dbReference type="PANTHER" id="PTHR21137:SF35">
    <property type="entry name" value="ODORANT RECEPTOR 19A-RELATED"/>
    <property type="match status" value="1"/>
</dbReference>
<evidence type="ECO:0000256" key="10">
    <source>
        <dbReference type="ARBA" id="ARBA00044496"/>
    </source>
</evidence>
<evidence type="ECO:0000313" key="13">
    <source>
        <dbReference type="Proteomes" id="UP000078542"/>
    </source>
</evidence>
<reference evidence="12 13" key="1">
    <citation type="submission" date="2016-03" db="EMBL/GenBank/DDBJ databases">
        <title>Cyphomyrmex costatus WGS genome.</title>
        <authorList>
            <person name="Nygaard S."/>
            <person name="Hu H."/>
            <person name="Boomsma J."/>
            <person name="Zhang G."/>
        </authorList>
    </citation>
    <scope>NUCLEOTIDE SEQUENCE [LARGE SCALE GENOMIC DNA]</scope>
    <source>
        <strain evidence="12">MS0001</strain>
        <tissue evidence="12">Whole body</tissue>
    </source>
</reference>
<dbReference type="GO" id="GO:0004984">
    <property type="term" value="F:olfactory receptor activity"/>
    <property type="evidence" value="ECO:0007669"/>
    <property type="project" value="InterPro"/>
</dbReference>
<dbReference type="InterPro" id="IPR005570">
    <property type="entry name" value="RPABC3"/>
</dbReference>
<evidence type="ECO:0000256" key="6">
    <source>
        <dbReference type="ARBA" id="ARBA00022989"/>
    </source>
</evidence>
<name>A0A195C9Y6_9HYME</name>
<dbReference type="Proteomes" id="UP000078542">
    <property type="component" value="Unassembled WGS sequence"/>
</dbReference>
<dbReference type="Pfam" id="PF03870">
    <property type="entry name" value="RNA_pol_Rpb8"/>
    <property type="match status" value="1"/>
</dbReference>